<feature type="domain" description="VPS9" evidence="1">
    <location>
        <begin position="330"/>
        <end position="466"/>
    </location>
</feature>
<comment type="caution">
    <text evidence="2">The sequence shown here is derived from an EMBL/GenBank/DDBJ whole genome shotgun (WGS) entry which is preliminary data.</text>
</comment>
<dbReference type="GO" id="GO:0005085">
    <property type="term" value="F:guanyl-nucleotide exchange factor activity"/>
    <property type="evidence" value="ECO:0007669"/>
    <property type="project" value="InterPro"/>
</dbReference>
<dbReference type="Gene3D" id="1.20.1050.80">
    <property type="entry name" value="VPS9 domain"/>
    <property type="match status" value="1"/>
</dbReference>
<dbReference type="InterPro" id="IPR045046">
    <property type="entry name" value="Vps9-like"/>
</dbReference>
<reference evidence="2" key="1">
    <citation type="submission" date="2022-10" db="EMBL/GenBank/DDBJ databases">
        <title>Novel sulphate-reducing endosymbionts in the free-living metamonad Anaeramoeba.</title>
        <authorList>
            <person name="Jerlstrom-Hultqvist J."/>
            <person name="Cepicka I."/>
            <person name="Gallot-Lavallee L."/>
            <person name="Salas-Leiva D."/>
            <person name="Curtis B.A."/>
            <person name="Zahonova K."/>
            <person name="Pipaliya S."/>
            <person name="Dacks J."/>
            <person name="Roger A.J."/>
        </authorList>
    </citation>
    <scope>NUCLEOTIDE SEQUENCE</scope>
    <source>
        <strain evidence="2">BMAN</strain>
    </source>
</reference>
<dbReference type="GO" id="GO:0016192">
    <property type="term" value="P:vesicle-mediated transport"/>
    <property type="evidence" value="ECO:0007669"/>
    <property type="project" value="InterPro"/>
</dbReference>
<evidence type="ECO:0000313" key="3">
    <source>
        <dbReference type="Proteomes" id="UP001149090"/>
    </source>
</evidence>
<dbReference type="InterPro" id="IPR003123">
    <property type="entry name" value="VPS9"/>
</dbReference>
<dbReference type="PANTHER" id="PTHR23101">
    <property type="entry name" value="RAB GDP/GTP EXCHANGE FACTOR"/>
    <property type="match status" value="1"/>
</dbReference>
<sequence>MSQIEKETLSQNTFFQNFEINVKNPDFKSLVSNPLVLLLIPRQEEINKITPSSILLESHILIQGQQDPTQFITSNGIKGTLFKDATNQKSHREFVYLFETTPKSIKTIRKYIEKQDFSSIFKNFVEGISFPNIIDTTRPSIVYKSSIEFSEIENPVRICVISNVLGLPSMIPEKIISTTRFIKAIWSTPTQSVQYESAGVRSTIDTENPSDPLHIPDQPENKQSLFEDFKVAINDFKTFLDFLMKSIPQVYREIDNFITSILSSSKPTTKQTGVEMVNLINQMIQRIEDLVPISGHSKSEYQSQIQIKLEKWIVEETYDRIYYQNSDIDHQKDHEFAEKMKRLFFVELEHFDTKSRLSRPDIFQETQKELRKITEVKPPNEKLNCITDACKILGKIFKSNEGADDFLPVFFYVVLKSNIPRLPSTIEFLQFFTDEQKLIMSEQGYYFTNIFSAKCYIENLKPENLTIDPISFALYFSSKPKFSSQKLNSGLTSNANSRLSQNITSNSIPDYEKDYLLKQKFKIEHDFIDYETYLSQNLLNPVIYKSELAKKEFQNFENPQFDLQNIPSFKVSLESAQKDLLDIMNPFNGKSHNPKFNDYFLPKIIEFTNSHINETDQKSSFDFENFTFDKISDLIEKYHEVHKENTEYKTHLAYLLKSQSYKK</sequence>
<evidence type="ECO:0000259" key="1">
    <source>
        <dbReference type="PROSITE" id="PS51205"/>
    </source>
</evidence>
<name>A0A9Q0LVC2_ANAIG</name>
<evidence type="ECO:0000313" key="2">
    <source>
        <dbReference type="EMBL" id="KAJ5079204.1"/>
    </source>
</evidence>
<dbReference type="PANTHER" id="PTHR23101:SF25">
    <property type="entry name" value="GTPASE-ACTIVATING PROTEIN AND VPS9 DOMAIN-CONTAINING PROTEIN 1"/>
    <property type="match status" value="1"/>
</dbReference>
<dbReference type="GO" id="GO:0030139">
    <property type="term" value="C:endocytic vesicle"/>
    <property type="evidence" value="ECO:0007669"/>
    <property type="project" value="TreeGrafter"/>
</dbReference>
<accession>A0A9Q0LVC2</accession>
<organism evidence="2 3">
    <name type="scientific">Anaeramoeba ignava</name>
    <name type="common">Anaerobic marine amoeba</name>
    <dbReference type="NCBI Taxonomy" id="1746090"/>
    <lineage>
        <taxon>Eukaryota</taxon>
        <taxon>Metamonada</taxon>
        <taxon>Anaeramoebidae</taxon>
        <taxon>Anaeramoeba</taxon>
    </lineage>
</organism>
<proteinExistence type="predicted"/>
<dbReference type="GO" id="GO:0005829">
    <property type="term" value="C:cytosol"/>
    <property type="evidence" value="ECO:0007669"/>
    <property type="project" value="TreeGrafter"/>
</dbReference>
<dbReference type="SUPFAM" id="SSF109993">
    <property type="entry name" value="VPS9 domain"/>
    <property type="match status" value="1"/>
</dbReference>
<dbReference type="AlphaFoldDB" id="A0A9Q0LVC2"/>
<keyword evidence="3" id="KW-1185">Reference proteome</keyword>
<dbReference type="InterPro" id="IPR037191">
    <property type="entry name" value="VPS9_dom_sf"/>
</dbReference>
<dbReference type="OrthoDB" id="300289at2759"/>
<dbReference type="Proteomes" id="UP001149090">
    <property type="component" value="Unassembled WGS sequence"/>
</dbReference>
<gene>
    <name evidence="2" type="ORF">M0811_04225</name>
</gene>
<dbReference type="SMART" id="SM00167">
    <property type="entry name" value="VPS9"/>
    <property type="match status" value="1"/>
</dbReference>
<dbReference type="PROSITE" id="PS51205">
    <property type="entry name" value="VPS9"/>
    <property type="match status" value="1"/>
</dbReference>
<dbReference type="GO" id="GO:0031267">
    <property type="term" value="F:small GTPase binding"/>
    <property type="evidence" value="ECO:0007669"/>
    <property type="project" value="TreeGrafter"/>
</dbReference>
<protein>
    <submittedName>
        <fullName evidence="2">Rab gdp/gtp exchange factor</fullName>
    </submittedName>
</protein>
<dbReference type="EMBL" id="JAPDFW010000033">
    <property type="protein sequence ID" value="KAJ5079204.1"/>
    <property type="molecule type" value="Genomic_DNA"/>
</dbReference>
<dbReference type="Pfam" id="PF02204">
    <property type="entry name" value="VPS9"/>
    <property type="match status" value="1"/>
</dbReference>